<protein>
    <submittedName>
        <fullName evidence="2">Uncharacterized protein</fullName>
    </submittedName>
</protein>
<feature type="region of interest" description="Disordered" evidence="1">
    <location>
        <begin position="112"/>
        <end position="137"/>
    </location>
</feature>
<feature type="compositionally biased region" description="Polar residues" evidence="1">
    <location>
        <begin position="401"/>
        <end position="421"/>
    </location>
</feature>
<dbReference type="AlphaFoldDB" id="A0A6A4DI28"/>
<name>A0A6A4DI28_9STRA</name>
<proteinExistence type="predicted"/>
<feature type="region of interest" description="Disordered" evidence="1">
    <location>
        <begin position="181"/>
        <end position="206"/>
    </location>
</feature>
<feature type="compositionally biased region" description="Basic residues" evidence="1">
    <location>
        <begin position="117"/>
        <end position="130"/>
    </location>
</feature>
<reference evidence="2 3" key="1">
    <citation type="submission" date="2018-08" db="EMBL/GenBank/DDBJ databases">
        <title>Genomic investigation of the strawberry pathogen Phytophthora fragariae indicates pathogenicity is determined by transcriptional variation in three key races.</title>
        <authorList>
            <person name="Adams T.M."/>
            <person name="Armitage A.D."/>
            <person name="Sobczyk M.K."/>
            <person name="Bates H.J."/>
            <person name="Dunwell J.M."/>
            <person name="Nellist C.F."/>
            <person name="Harrison R.J."/>
        </authorList>
    </citation>
    <scope>NUCLEOTIDE SEQUENCE [LARGE SCALE GENOMIC DNA]</scope>
    <source>
        <strain evidence="2 3">SCRP333</strain>
    </source>
</reference>
<evidence type="ECO:0000313" key="3">
    <source>
        <dbReference type="Proteomes" id="UP000434957"/>
    </source>
</evidence>
<dbReference type="EMBL" id="QXFT01001965">
    <property type="protein sequence ID" value="KAE9306607.1"/>
    <property type="molecule type" value="Genomic_DNA"/>
</dbReference>
<evidence type="ECO:0000256" key="1">
    <source>
        <dbReference type="SAM" id="MobiDB-lite"/>
    </source>
</evidence>
<dbReference type="Proteomes" id="UP000434957">
    <property type="component" value="Unassembled WGS sequence"/>
</dbReference>
<organism evidence="2 3">
    <name type="scientific">Phytophthora rubi</name>
    <dbReference type="NCBI Taxonomy" id="129364"/>
    <lineage>
        <taxon>Eukaryota</taxon>
        <taxon>Sar</taxon>
        <taxon>Stramenopiles</taxon>
        <taxon>Oomycota</taxon>
        <taxon>Peronosporomycetes</taxon>
        <taxon>Peronosporales</taxon>
        <taxon>Peronosporaceae</taxon>
        <taxon>Phytophthora</taxon>
    </lineage>
</organism>
<feature type="compositionally biased region" description="Basic and acidic residues" evidence="1">
    <location>
        <begin position="379"/>
        <end position="393"/>
    </location>
</feature>
<sequence>MEAASVLWQAFTKHFEAGDGINPDYLLRELMMRMPQPNEKVDAYAENIESQVTNLRQAKGLAAGQLAAVKLRARLPRLDARRLRAAEHQRHQLESQAQPASRATAQVAHVMSDHKEKGHKCSKQQRKRNKGVQDKKERTIAEKWSLVARMHRYYWQAAQTGAREKEEGEGARQTTTCLPRELRPAVPPSPTYSATTPTSDGEYKESEPPQAAQAAHAARVVPVAPMPAAAESQVQLALQQLVSTALQRQVRRRVGLDLSQGATKVDHEGVHLRLGISAKPTILKYQDGTTLEENKVARSSDSLQMLDHRVDAADRHLWATEDRRHVSAVGHNLVASTYRHSLSESDVFRRLEGYLVTSNADGTRRLEDRHVFSGASGTRHLEGRQRTSMDPRHSNGVRGHQVTTDLHRISSSGVTNHNMTGARSHAVGNGTKDDSVATMTLVDHATGLVDADTRLVGKATKPGK</sequence>
<keyword evidence="3" id="KW-1185">Reference proteome</keyword>
<feature type="region of interest" description="Disordered" evidence="1">
    <location>
        <begin position="375"/>
        <end position="432"/>
    </location>
</feature>
<evidence type="ECO:0000313" key="2">
    <source>
        <dbReference type="EMBL" id="KAE9306607.1"/>
    </source>
</evidence>
<accession>A0A6A4DI28</accession>
<gene>
    <name evidence="2" type="ORF">PR003_g21196</name>
</gene>
<comment type="caution">
    <text evidence="2">The sequence shown here is derived from an EMBL/GenBank/DDBJ whole genome shotgun (WGS) entry which is preliminary data.</text>
</comment>